<dbReference type="AlphaFoldDB" id="A0A9Q1RJA6"/>
<accession>A0A9Q1RJA6</accession>
<organism evidence="2 3">
    <name type="scientific">Anisodus acutangulus</name>
    <dbReference type="NCBI Taxonomy" id="402998"/>
    <lineage>
        <taxon>Eukaryota</taxon>
        <taxon>Viridiplantae</taxon>
        <taxon>Streptophyta</taxon>
        <taxon>Embryophyta</taxon>
        <taxon>Tracheophyta</taxon>
        <taxon>Spermatophyta</taxon>
        <taxon>Magnoliopsida</taxon>
        <taxon>eudicotyledons</taxon>
        <taxon>Gunneridae</taxon>
        <taxon>Pentapetalae</taxon>
        <taxon>asterids</taxon>
        <taxon>lamiids</taxon>
        <taxon>Solanales</taxon>
        <taxon>Solanaceae</taxon>
        <taxon>Solanoideae</taxon>
        <taxon>Hyoscyameae</taxon>
        <taxon>Anisodus</taxon>
    </lineage>
</organism>
<evidence type="ECO:0000313" key="2">
    <source>
        <dbReference type="EMBL" id="KAJ8558316.1"/>
    </source>
</evidence>
<proteinExistence type="predicted"/>
<name>A0A9Q1RJA6_9SOLA</name>
<feature type="region of interest" description="Disordered" evidence="1">
    <location>
        <begin position="19"/>
        <end position="43"/>
    </location>
</feature>
<keyword evidence="3" id="KW-1185">Reference proteome</keyword>
<dbReference type="Proteomes" id="UP001152561">
    <property type="component" value="Unassembled WGS sequence"/>
</dbReference>
<sequence length="89" mass="10021">MNNSASMKSPFAHFEEEAIVEARRPATTKERRSAKTSDGDNEVDAKADDFINKFKQQLKLQRVDSILSTLFNIAYDLSAASCVFFSIKE</sequence>
<dbReference type="EMBL" id="JAJAGQ010000007">
    <property type="protein sequence ID" value="KAJ8558316.1"/>
    <property type="molecule type" value="Genomic_DNA"/>
</dbReference>
<dbReference type="PANTHER" id="PTHR33098:SF53">
    <property type="entry name" value="OS05G0540900 PROTEIN"/>
    <property type="match status" value="1"/>
</dbReference>
<dbReference type="PANTHER" id="PTHR33098">
    <property type="entry name" value="COTTON FIBER (DUF761)"/>
    <property type="match status" value="1"/>
</dbReference>
<evidence type="ECO:0000313" key="3">
    <source>
        <dbReference type="Proteomes" id="UP001152561"/>
    </source>
</evidence>
<reference evidence="3" key="1">
    <citation type="journal article" date="2023" name="Proc. Natl. Acad. Sci. U.S.A.">
        <title>Genomic and structural basis for evolution of tropane alkaloid biosynthesis.</title>
        <authorList>
            <person name="Wanga Y.-J."/>
            <person name="Taina T."/>
            <person name="Yua J.-Y."/>
            <person name="Lia J."/>
            <person name="Xua B."/>
            <person name="Chenc J."/>
            <person name="D'Auriad J.C."/>
            <person name="Huanga J.-P."/>
            <person name="Huanga S.-X."/>
        </authorList>
    </citation>
    <scope>NUCLEOTIDE SEQUENCE [LARGE SCALE GENOMIC DNA]</scope>
    <source>
        <strain evidence="3">cv. KIB-2019</strain>
    </source>
</reference>
<dbReference type="OrthoDB" id="1931904at2759"/>
<dbReference type="InterPro" id="IPR008480">
    <property type="entry name" value="DUF761_pln"/>
</dbReference>
<comment type="caution">
    <text evidence="2">The sequence shown here is derived from an EMBL/GenBank/DDBJ whole genome shotgun (WGS) entry which is preliminary data.</text>
</comment>
<dbReference type="Pfam" id="PF05553">
    <property type="entry name" value="DUF761"/>
    <property type="match status" value="1"/>
</dbReference>
<gene>
    <name evidence="2" type="ORF">K7X08_005082</name>
</gene>
<protein>
    <submittedName>
        <fullName evidence="2">Uncharacterized protein</fullName>
    </submittedName>
</protein>
<evidence type="ECO:0000256" key="1">
    <source>
        <dbReference type="SAM" id="MobiDB-lite"/>
    </source>
</evidence>